<dbReference type="EMBL" id="JALJYF010000003">
    <property type="protein sequence ID" value="MCP1728643.1"/>
    <property type="molecule type" value="Genomic_DNA"/>
</dbReference>
<dbReference type="RefSeq" id="WP_253451265.1">
    <property type="nucleotide sequence ID" value="NZ_JALJYF010000003.1"/>
</dbReference>
<dbReference type="Pfam" id="PF07484">
    <property type="entry name" value="Collar"/>
    <property type="match status" value="1"/>
</dbReference>
<comment type="caution">
    <text evidence="3">The sequence shown here is derived from an EMBL/GenBank/DDBJ whole genome shotgun (WGS) entry which is preliminary data.</text>
</comment>
<accession>A0ABT1GE74</accession>
<dbReference type="Pfam" id="PF21939">
    <property type="entry name" value="Gp10_C"/>
    <property type="match status" value="1"/>
</dbReference>
<evidence type="ECO:0000259" key="2">
    <source>
        <dbReference type="Pfam" id="PF21939"/>
    </source>
</evidence>
<feature type="domain" description="Baseplate structural protein Gp10 C-terminal" evidence="2">
    <location>
        <begin position="66"/>
        <end position="151"/>
    </location>
</feature>
<dbReference type="InterPro" id="IPR053827">
    <property type="entry name" value="Gp10_C"/>
</dbReference>
<evidence type="ECO:0000313" key="3">
    <source>
        <dbReference type="EMBL" id="MCP1728643.1"/>
    </source>
</evidence>
<evidence type="ECO:0000313" key="4">
    <source>
        <dbReference type="Proteomes" id="UP001523550"/>
    </source>
</evidence>
<name>A0ABT1GE74_9GAMM</name>
<dbReference type="InterPro" id="IPR011083">
    <property type="entry name" value="Phage_tail_collar_dom"/>
</dbReference>
<protein>
    <submittedName>
        <fullName evidence="3">Microcystin-dependent protein</fullName>
    </submittedName>
</protein>
<evidence type="ECO:0000259" key="1">
    <source>
        <dbReference type="Pfam" id="PF07484"/>
    </source>
</evidence>
<dbReference type="InterPro" id="IPR037053">
    <property type="entry name" value="Phage_tail_collar_dom_sf"/>
</dbReference>
<feature type="domain" description="Phage tail collar" evidence="1">
    <location>
        <begin position="7"/>
        <end position="62"/>
    </location>
</feature>
<dbReference type="Gene3D" id="3.90.1340.10">
    <property type="entry name" value="Phage tail collar domain"/>
    <property type="match status" value="1"/>
</dbReference>
<dbReference type="SUPFAM" id="SSF88874">
    <property type="entry name" value="Receptor-binding domain of short tail fibre protein gp12"/>
    <property type="match status" value="1"/>
</dbReference>
<reference evidence="3 4" key="1">
    <citation type="submission" date="2022-03" db="EMBL/GenBank/DDBJ databases">
        <title>Genomic Encyclopedia of Type Strains, Phase III (KMG-III): the genomes of soil and plant-associated and newly described type strains.</title>
        <authorList>
            <person name="Whitman W."/>
        </authorList>
    </citation>
    <scope>NUCLEOTIDE SEQUENCE [LARGE SCALE GENOMIC DNA]</scope>
    <source>
        <strain evidence="3 4">BSker1</strain>
    </source>
</reference>
<sequence>MAEPFLGEIRMMGFSFAPRGWAHCDGQSLPVSQNQALYSLLGNQFGGNHTTFNLPDLRGRAPVHQDKNQPLGSQGGESAHTLTVNELPSHRHKVVVASGEKSNDPRNQYIGQADDYYYAGDTPGGGTMDSSTVSAEGSGQPHDNMQPYSVVPFCIALQGIYPTRD</sequence>
<dbReference type="Proteomes" id="UP001523550">
    <property type="component" value="Unassembled WGS sequence"/>
</dbReference>
<keyword evidence="4" id="KW-1185">Reference proteome</keyword>
<organism evidence="3 4">
    <name type="scientific">Natronospira proteinivora</name>
    <dbReference type="NCBI Taxonomy" id="1807133"/>
    <lineage>
        <taxon>Bacteria</taxon>
        <taxon>Pseudomonadati</taxon>
        <taxon>Pseudomonadota</taxon>
        <taxon>Gammaproteobacteria</taxon>
        <taxon>Natronospirales</taxon>
        <taxon>Natronospiraceae</taxon>
        <taxon>Natronospira</taxon>
    </lineage>
</organism>
<gene>
    <name evidence="3" type="ORF">J2T60_002657</name>
</gene>
<proteinExistence type="predicted"/>